<dbReference type="Proteomes" id="UP000000437">
    <property type="component" value="Chromosome 12"/>
</dbReference>
<evidence type="ECO:0000313" key="1">
    <source>
        <dbReference type="Proteomes" id="UP000000437"/>
    </source>
</evidence>
<organism evidence="1 2">
    <name type="scientific">Danio rerio</name>
    <name type="common">Zebrafish</name>
    <name type="synonym">Brachydanio rerio</name>
    <dbReference type="NCBI Taxonomy" id="7955"/>
    <lineage>
        <taxon>Eukaryota</taxon>
        <taxon>Metazoa</taxon>
        <taxon>Chordata</taxon>
        <taxon>Craniata</taxon>
        <taxon>Vertebrata</taxon>
        <taxon>Euteleostomi</taxon>
        <taxon>Actinopterygii</taxon>
        <taxon>Neopterygii</taxon>
        <taxon>Teleostei</taxon>
        <taxon>Ostariophysi</taxon>
        <taxon>Cypriniformes</taxon>
        <taxon>Danionidae</taxon>
        <taxon>Danioninae</taxon>
        <taxon>Danio</taxon>
    </lineage>
</organism>
<name>A0AC58GXI0_DANRE</name>
<protein>
    <submittedName>
        <fullName evidence="2">Uncharacterized protein</fullName>
    </submittedName>
</protein>
<sequence>MVFMKITTEVVQMNGEEEVNVTMPNEDQKAGTLEEDQTAETESHKSPSKEDKTDDAPQKKKTAMDQGPHVSTLRTHKNFAYARFHAQNRSRLDLLTMN</sequence>
<dbReference type="RefSeq" id="XP_073774434.1">
    <property type="nucleotide sequence ID" value="XM_073918333.1"/>
</dbReference>
<accession>A0AC58GXI0</accession>
<reference evidence="2" key="1">
    <citation type="submission" date="2025-08" db="UniProtKB">
        <authorList>
            <consortium name="RefSeq"/>
        </authorList>
    </citation>
    <scope>IDENTIFICATION</scope>
    <source>
        <strain evidence="2">Tuebingen</strain>
        <tissue evidence="2">Fibroblasts and whole tissue</tissue>
    </source>
</reference>
<evidence type="ECO:0000313" key="2">
    <source>
        <dbReference type="RefSeq" id="XP_073774434.1"/>
    </source>
</evidence>
<keyword evidence="1" id="KW-1185">Reference proteome</keyword>
<gene>
    <name evidence="2" type="primary">LOC141376774</name>
</gene>
<proteinExistence type="predicted"/>